<dbReference type="Gene3D" id="3.90.1170.50">
    <property type="entry name" value="Aldehyde oxidase/xanthine dehydrogenase, a/b hammerhead"/>
    <property type="match status" value="1"/>
</dbReference>
<evidence type="ECO:0000313" key="5">
    <source>
        <dbReference type="Proteomes" id="UP000526501"/>
    </source>
</evidence>
<sequence length="780" mass="85245">MKPHSFGQRSRRLEDPKLLAGKALFVDDVQRPEMLHLCFVRSPYAHARIRSIDTKSARALDGVCGVFTAEDMGDTYKSGPLIVPPPPIQDLVFRQRTQWPMASDKTRYAGEPVAVVVAESRYIAEDAAELVEVEYEPLAPVVGFQDSLSENAALIHEDLDSNLAAEALQQKGDYDKNVSSADLIVSDVFHYERPLAASMENRGYVAEYDFHTEKMTVWATTQAPIPLRNLLADYLGLREGQVEVVAPFIGGGFGPKIMIMYSEEMVIGWLSLKLKRPIKWIEDRTENFVATTQERGQVHHAEMALTADGVIIGVKDDFIHDTGAYNPYGLTVPLNSQCTLLGPYKVPHYKSRFKAVYTNKTPVTPVRGAGRQHGVFTMERLLDKAAKKLNLSPHEIRRRNFLKPDDFPHKHGIIYQDFSALTYDSGNYEPALDLALEHIGYESFKQKEQADYLAQGRRVGIGLAAYVEGSGIGPYEGARVTVGSDGSVAVATGIGTQGQGHFTVFAQIVREQLGVPLEMIRVTTGDTRIFHWGTGTFASRGAVVGGNACHAAAQAVRSKILQMAALKWNVPAGSLELSDGFVQVVNDPTRKMGLGELAREANPLRGAVPPDAEPGLEATRYFGPEMGATANGVHAAIVEIDPNTYEIKVLRYVIVHDCGKVINPMILEGQILGGFSMGLGHALYESLNYDSQGVLSGTNLHDYMMPTAPDMPEVVTDHVETPATKNPLGVKGAGEAGTIPVSAVIAQAVDDAFSEQDLYIRKIPLTPSLLFSNLRETSTL</sequence>
<dbReference type="AlphaFoldDB" id="A0A7X1B311"/>
<evidence type="ECO:0000313" key="4">
    <source>
        <dbReference type="EMBL" id="MBC2604703.1"/>
    </source>
</evidence>
<gene>
    <name evidence="4" type="ORF">H5P27_01400</name>
</gene>
<dbReference type="RefSeq" id="WP_185658593.1">
    <property type="nucleotide sequence ID" value="NZ_CAWPOO010000001.1"/>
</dbReference>
<dbReference type="InterPro" id="IPR046867">
    <property type="entry name" value="AldOxase/xan_DH_MoCoBD2"/>
</dbReference>
<dbReference type="GO" id="GO:0016491">
    <property type="term" value="F:oxidoreductase activity"/>
    <property type="evidence" value="ECO:0007669"/>
    <property type="project" value="UniProtKB-KW"/>
</dbReference>
<dbReference type="PANTHER" id="PTHR11908:SF132">
    <property type="entry name" value="ALDEHYDE OXIDASE 1-RELATED"/>
    <property type="match status" value="1"/>
</dbReference>
<comment type="caution">
    <text evidence="4">The sequence shown here is derived from an EMBL/GenBank/DDBJ whole genome shotgun (WGS) entry which is preliminary data.</text>
</comment>
<dbReference type="InterPro" id="IPR037165">
    <property type="entry name" value="AldOxase/xan_DH_Mopterin-bd_sf"/>
</dbReference>
<dbReference type="InterPro" id="IPR008274">
    <property type="entry name" value="AldOxase/xan_DH_MoCoBD1"/>
</dbReference>
<dbReference type="InterPro" id="IPR036856">
    <property type="entry name" value="Ald_Oxase/Xan_DH_a/b_sf"/>
</dbReference>
<evidence type="ECO:0000259" key="3">
    <source>
        <dbReference type="SMART" id="SM01008"/>
    </source>
</evidence>
<keyword evidence="5" id="KW-1185">Reference proteome</keyword>
<feature type="domain" description="Aldehyde oxidase/xanthine dehydrogenase a/b hammerhead" evidence="3">
    <location>
        <begin position="20"/>
        <end position="139"/>
    </location>
</feature>
<dbReference type="SUPFAM" id="SSF54665">
    <property type="entry name" value="CO dehydrogenase molybdoprotein N-domain-like"/>
    <property type="match status" value="1"/>
</dbReference>
<organism evidence="4 5">
    <name type="scientific">Pelagicoccus albus</name>
    <dbReference type="NCBI Taxonomy" id="415222"/>
    <lineage>
        <taxon>Bacteria</taxon>
        <taxon>Pseudomonadati</taxon>
        <taxon>Verrucomicrobiota</taxon>
        <taxon>Opitutia</taxon>
        <taxon>Puniceicoccales</taxon>
        <taxon>Pelagicoccaceae</taxon>
        <taxon>Pelagicoccus</taxon>
    </lineage>
</organism>
<dbReference type="Pfam" id="PF01315">
    <property type="entry name" value="Ald_Xan_dh_C"/>
    <property type="match status" value="1"/>
</dbReference>
<evidence type="ECO:0000256" key="2">
    <source>
        <dbReference type="ARBA" id="ARBA00023002"/>
    </source>
</evidence>
<dbReference type="GO" id="GO:0005506">
    <property type="term" value="F:iron ion binding"/>
    <property type="evidence" value="ECO:0007669"/>
    <property type="project" value="InterPro"/>
</dbReference>
<keyword evidence="2" id="KW-0560">Oxidoreductase</keyword>
<dbReference type="Pfam" id="PF20256">
    <property type="entry name" value="MoCoBD_2"/>
    <property type="match status" value="1"/>
</dbReference>
<dbReference type="SUPFAM" id="SSF56003">
    <property type="entry name" value="Molybdenum cofactor-binding domain"/>
    <property type="match status" value="1"/>
</dbReference>
<dbReference type="InterPro" id="IPR016208">
    <property type="entry name" value="Ald_Oxase/xanthine_DH-like"/>
</dbReference>
<dbReference type="EMBL" id="JACHVC010000001">
    <property type="protein sequence ID" value="MBC2604703.1"/>
    <property type="molecule type" value="Genomic_DNA"/>
</dbReference>
<dbReference type="SMART" id="SM01008">
    <property type="entry name" value="Ald_Xan_dh_C"/>
    <property type="match status" value="1"/>
</dbReference>
<name>A0A7X1B311_9BACT</name>
<dbReference type="PANTHER" id="PTHR11908">
    <property type="entry name" value="XANTHINE DEHYDROGENASE"/>
    <property type="match status" value="1"/>
</dbReference>
<evidence type="ECO:0000256" key="1">
    <source>
        <dbReference type="ARBA" id="ARBA00022505"/>
    </source>
</evidence>
<keyword evidence="1" id="KW-0500">Molybdenum</keyword>
<proteinExistence type="predicted"/>
<dbReference type="Pfam" id="PF02738">
    <property type="entry name" value="MoCoBD_1"/>
    <property type="match status" value="1"/>
</dbReference>
<dbReference type="InterPro" id="IPR000674">
    <property type="entry name" value="Ald_Oxase/Xan_DH_a/b"/>
</dbReference>
<dbReference type="Gene3D" id="3.30.365.10">
    <property type="entry name" value="Aldehyde oxidase/xanthine dehydrogenase, molybdopterin binding domain"/>
    <property type="match status" value="4"/>
</dbReference>
<protein>
    <submittedName>
        <fullName evidence="4">Xanthine dehydrogenase family protein molybdopterin-binding subunit</fullName>
    </submittedName>
</protein>
<accession>A0A7X1B311</accession>
<dbReference type="Proteomes" id="UP000526501">
    <property type="component" value="Unassembled WGS sequence"/>
</dbReference>
<reference evidence="4 5" key="1">
    <citation type="submission" date="2020-07" db="EMBL/GenBank/DDBJ databases">
        <authorList>
            <person name="Feng X."/>
        </authorList>
    </citation>
    <scope>NUCLEOTIDE SEQUENCE [LARGE SCALE GENOMIC DNA]</scope>
    <source>
        <strain evidence="4 5">JCM23202</strain>
    </source>
</reference>